<accession>A0ABQ7CH99</accession>
<keyword evidence="1" id="KW-0732">Signal</keyword>
<gene>
    <name evidence="2" type="ORF">DY000_02002283</name>
</gene>
<dbReference type="EMBL" id="QGKV02000832">
    <property type="protein sequence ID" value="KAF3550427.1"/>
    <property type="molecule type" value="Genomic_DNA"/>
</dbReference>
<keyword evidence="3" id="KW-1185">Reference proteome</keyword>
<comment type="caution">
    <text evidence="2">The sequence shown here is derived from an EMBL/GenBank/DDBJ whole genome shotgun (WGS) entry which is preliminary data.</text>
</comment>
<sequence length="50" mass="4513">MTLSGALVVGLTVAAGPVAVAVGSGAVTVAVSCGNGSVIMLGVGALRGTT</sequence>
<protein>
    <submittedName>
        <fullName evidence="2">Uncharacterized protein</fullName>
    </submittedName>
</protein>
<reference evidence="2 3" key="1">
    <citation type="journal article" date="2020" name="BMC Genomics">
        <title>Intraspecific diversification of the crop wild relative Brassica cretica Lam. using demographic model selection.</title>
        <authorList>
            <person name="Kioukis A."/>
            <person name="Michalopoulou V.A."/>
            <person name="Briers L."/>
            <person name="Pirintsos S."/>
            <person name="Studholme D.J."/>
            <person name="Pavlidis P."/>
            <person name="Sarris P.F."/>
        </authorList>
    </citation>
    <scope>NUCLEOTIDE SEQUENCE [LARGE SCALE GENOMIC DNA]</scope>
    <source>
        <strain evidence="3">cv. PFS-1207/04</strain>
    </source>
</reference>
<evidence type="ECO:0000313" key="2">
    <source>
        <dbReference type="EMBL" id="KAF3550427.1"/>
    </source>
</evidence>
<evidence type="ECO:0000256" key="1">
    <source>
        <dbReference type="SAM" id="SignalP"/>
    </source>
</evidence>
<name>A0ABQ7CH99_BRACR</name>
<organism evidence="2 3">
    <name type="scientific">Brassica cretica</name>
    <name type="common">Mustard</name>
    <dbReference type="NCBI Taxonomy" id="69181"/>
    <lineage>
        <taxon>Eukaryota</taxon>
        <taxon>Viridiplantae</taxon>
        <taxon>Streptophyta</taxon>
        <taxon>Embryophyta</taxon>
        <taxon>Tracheophyta</taxon>
        <taxon>Spermatophyta</taxon>
        <taxon>Magnoliopsida</taxon>
        <taxon>eudicotyledons</taxon>
        <taxon>Gunneridae</taxon>
        <taxon>Pentapetalae</taxon>
        <taxon>rosids</taxon>
        <taxon>malvids</taxon>
        <taxon>Brassicales</taxon>
        <taxon>Brassicaceae</taxon>
        <taxon>Brassiceae</taxon>
        <taxon>Brassica</taxon>
    </lineage>
</organism>
<feature type="signal peptide" evidence="1">
    <location>
        <begin position="1"/>
        <end position="21"/>
    </location>
</feature>
<proteinExistence type="predicted"/>
<dbReference type="Proteomes" id="UP000266723">
    <property type="component" value="Unassembled WGS sequence"/>
</dbReference>
<feature type="chain" id="PRO_5045355840" evidence="1">
    <location>
        <begin position="22"/>
        <end position="50"/>
    </location>
</feature>
<evidence type="ECO:0000313" key="3">
    <source>
        <dbReference type="Proteomes" id="UP000266723"/>
    </source>
</evidence>